<accession>A0A504X6J2</accession>
<dbReference type="AlphaFoldDB" id="A0A504X6J2"/>
<evidence type="ECO:0000313" key="2">
    <source>
        <dbReference type="Proteomes" id="UP000318447"/>
    </source>
</evidence>
<organism evidence="1 2">
    <name type="scientific">Leishmania donovani</name>
    <dbReference type="NCBI Taxonomy" id="5661"/>
    <lineage>
        <taxon>Eukaryota</taxon>
        <taxon>Discoba</taxon>
        <taxon>Euglenozoa</taxon>
        <taxon>Kinetoplastea</taxon>
        <taxon>Metakinetoplastina</taxon>
        <taxon>Trypanosomatida</taxon>
        <taxon>Trypanosomatidae</taxon>
        <taxon>Leishmaniinae</taxon>
        <taxon>Leishmania</taxon>
    </lineage>
</organism>
<dbReference type="Proteomes" id="UP000318447">
    <property type="component" value="Unassembled WGS sequence"/>
</dbReference>
<sequence length="135" mass="13958">MTPAAAVGTSEDVTPCLKPAASGRRYSLLLGVPSCTQNSGTFAILTAGLMAKDKLMCFAQRALLLTFRSLLAQYRITTLIETNSLVVGGAKLCVLAGIAGTVPNVRAVDIKFTPLSSVDVVLVGFDAVEAAASLL</sequence>
<comment type="caution">
    <text evidence="1">The sequence shown here is derived from an EMBL/GenBank/DDBJ whole genome shotgun (WGS) entry which is preliminary data.</text>
</comment>
<protein>
    <submittedName>
        <fullName evidence="1">Uncharacterized protein</fullName>
    </submittedName>
</protein>
<dbReference type="EMBL" id="RHLC01000003">
    <property type="protein sequence ID" value="TPP44691.1"/>
    <property type="molecule type" value="Genomic_DNA"/>
</dbReference>
<evidence type="ECO:0000313" key="1">
    <source>
        <dbReference type="EMBL" id="TPP44691.1"/>
    </source>
</evidence>
<proteinExistence type="predicted"/>
<reference evidence="2" key="1">
    <citation type="submission" date="2019-02" db="EMBL/GenBank/DDBJ databases">
        <title>FDA dAtabase for Regulatory Grade micrObial Sequences (FDA-ARGOS): Supporting development and validation of Infectious Disease Dx tests.</title>
        <authorList>
            <person name="Duncan R."/>
            <person name="Fisher C."/>
            <person name="Tallon L."/>
            <person name="Sadzewicz L."/>
            <person name="Sengamalay N."/>
            <person name="Ott S."/>
            <person name="Godinez A."/>
            <person name="Nagaraj S."/>
            <person name="Vavikolanu K."/>
            <person name="Nadendla S."/>
            <person name="Aluvathingal J."/>
            <person name="Sichtig H."/>
        </authorList>
    </citation>
    <scope>NUCLEOTIDE SEQUENCE [LARGE SCALE GENOMIC DNA]</scope>
    <source>
        <strain evidence="2">FDAARGOS_361</strain>
    </source>
</reference>
<name>A0A504X6J2_LEIDO</name>
<gene>
    <name evidence="1" type="ORF">CGC21_7620</name>
</gene>